<evidence type="ECO:0000256" key="1">
    <source>
        <dbReference type="ARBA" id="ARBA00004613"/>
    </source>
</evidence>
<name>A0A225WI85_9STRA</name>
<dbReference type="Pfam" id="PF16810">
    <property type="entry name" value="RXLR"/>
    <property type="match status" value="1"/>
</dbReference>
<dbReference type="OrthoDB" id="143614at2759"/>
<dbReference type="InterPro" id="IPR031825">
    <property type="entry name" value="RXLR"/>
</dbReference>
<comment type="domain">
    <text evidence="5">The RxLR-dEER motif acts to carry the protein into the host cell cytoplasm through binding to cell surface phosphatidylinositol-3-phosphate.</text>
</comment>
<comment type="caution">
    <text evidence="6">The sequence shown here is derived from an EMBL/GenBank/DDBJ whole genome shotgun (WGS) entry which is preliminary data.</text>
</comment>
<dbReference type="Proteomes" id="UP000198211">
    <property type="component" value="Unassembled WGS sequence"/>
</dbReference>
<proteinExistence type="inferred from homology"/>
<keyword evidence="3 5" id="KW-0964">Secreted</keyword>
<organism evidence="6 7">
    <name type="scientific">Phytophthora megakarya</name>
    <dbReference type="NCBI Taxonomy" id="4795"/>
    <lineage>
        <taxon>Eukaryota</taxon>
        <taxon>Sar</taxon>
        <taxon>Stramenopiles</taxon>
        <taxon>Oomycota</taxon>
        <taxon>Peronosporomycetes</taxon>
        <taxon>Peronosporales</taxon>
        <taxon>Peronosporaceae</taxon>
        <taxon>Phytophthora</taxon>
    </lineage>
</organism>
<comment type="function">
    <text evidence="5">Effector that suppresses plant defense responses during pathogen infection.</text>
</comment>
<reference evidence="7" key="1">
    <citation type="submission" date="2017-03" db="EMBL/GenBank/DDBJ databases">
        <title>Phytopthora megakarya and P. palmivora, two closely related causual agents of cacao black pod achieved similar genome size and gene model numbers by different mechanisms.</title>
        <authorList>
            <person name="Ali S."/>
            <person name="Shao J."/>
            <person name="Larry D.J."/>
            <person name="Kronmiller B."/>
            <person name="Shen D."/>
            <person name="Strem M.D."/>
            <person name="Melnick R.L."/>
            <person name="Guiltinan M.J."/>
            <person name="Tyler B.M."/>
            <person name="Meinhardt L.W."/>
            <person name="Bailey B.A."/>
        </authorList>
    </citation>
    <scope>NUCLEOTIDE SEQUENCE [LARGE SCALE GENOMIC DNA]</scope>
    <source>
        <strain evidence="7">zdho120</strain>
    </source>
</reference>
<comment type="subcellular location">
    <subcellularLocation>
        <location evidence="1 5">Secreted</location>
    </subcellularLocation>
</comment>
<accession>A0A225WI85</accession>
<evidence type="ECO:0000256" key="2">
    <source>
        <dbReference type="ARBA" id="ARBA00010400"/>
    </source>
</evidence>
<evidence type="ECO:0000313" key="6">
    <source>
        <dbReference type="EMBL" id="OWZ17416.1"/>
    </source>
</evidence>
<gene>
    <name evidence="6" type="ORF">PHMEG_0008640</name>
</gene>
<evidence type="ECO:0000256" key="5">
    <source>
        <dbReference type="RuleBase" id="RU367124"/>
    </source>
</evidence>
<evidence type="ECO:0000313" key="7">
    <source>
        <dbReference type="Proteomes" id="UP000198211"/>
    </source>
</evidence>
<feature type="chain" id="PRO_5044994415" description="RxLR effector protein" evidence="5">
    <location>
        <begin position="23"/>
        <end position="115"/>
    </location>
</feature>
<comment type="similarity">
    <text evidence="2 5">Belongs to the RxLR effector family.</text>
</comment>
<keyword evidence="4 5" id="KW-0732">Signal</keyword>
<protein>
    <recommendedName>
        <fullName evidence="5">RxLR effector protein</fullName>
    </recommendedName>
</protein>
<dbReference type="EMBL" id="NBNE01000756">
    <property type="protein sequence ID" value="OWZ17416.1"/>
    <property type="molecule type" value="Genomic_DNA"/>
</dbReference>
<keyword evidence="7" id="KW-1185">Reference proteome</keyword>
<evidence type="ECO:0000256" key="4">
    <source>
        <dbReference type="ARBA" id="ARBA00022729"/>
    </source>
</evidence>
<dbReference type="AlphaFoldDB" id="A0A225WI85"/>
<evidence type="ECO:0000256" key="3">
    <source>
        <dbReference type="ARBA" id="ARBA00022525"/>
    </source>
</evidence>
<sequence length="115" mass="12911">MRLSNLLFVIVVSVLVTGDALAVSTNQSTISKVPSSDGQKGHRLRTNHFAAEEEDSEDRSLTQADWKYLAKKAKSLGFDLKKAMQNTLYQQRIPPAKYLAYQNSLNRLIELRKSG</sequence>
<feature type="signal peptide" evidence="5">
    <location>
        <begin position="1"/>
        <end position="22"/>
    </location>
</feature>